<dbReference type="InterPro" id="IPR001107">
    <property type="entry name" value="Band_7"/>
</dbReference>
<feature type="transmembrane region" description="Helical" evidence="3">
    <location>
        <begin position="6"/>
        <end position="27"/>
    </location>
</feature>
<comment type="caution">
    <text evidence="5">The sequence shown here is derived from an EMBL/GenBank/DDBJ whole genome shotgun (WGS) entry which is preliminary data.</text>
</comment>
<dbReference type="PANTHER" id="PTHR23222:SF0">
    <property type="entry name" value="PROHIBITIN 1"/>
    <property type="match status" value="1"/>
</dbReference>
<protein>
    <recommendedName>
        <fullName evidence="4">Band 7 domain-containing protein</fullName>
    </recommendedName>
</protein>
<dbReference type="InterPro" id="IPR036013">
    <property type="entry name" value="Band_7/SPFH_dom_sf"/>
</dbReference>
<dbReference type="PRINTS" id="PR00679">
    <property type="entry name" value="PROHIBITIN"/>
</dbReference>
<dbReference type="GO" id="GO:0016020">
    <property type="term" value="C:membrane"/>
    <property type="evidence" value="ECO:0007669"/>
    <property type="project" value="InterPro"/>
</dbReference>
<reference evidence="5" key="1">
    <citation type="journal article" date="2020" name="mSystems">
        <title>Genome- and Community-Level Interaction Insights into Carbon Utilization and Element Cycling Functions of Hydrothermarchaeota in Hydrothermal Sediment.</title>
        <authorList>
            <person name="Zhou Z."/>
            <person name="Liu Y."/>
            <person name="Xu W."/>
            <person name="Pan J."/>
            <person name="Luo Z.H."/>
            <person name="Li M."/>
        </authorList>
    </citation>
    <scope>NUCLEOTIDE SEQUENCE [LARGE SCALE GENOMIC DNA]</scope>
    <source>
        <strain evidence="5">SpSt-556</strain>
    </source>
</reference>
<feature type="domain" description="Band 7" evidence="4">
    <location>
        <begin position="57"/>
        <end position="235"/>
    </location>
</feature>
<evidence type="ECO:0000259" key="4">
    <source>
        <dbReference type="SMART" id="SM00244"/>
    </source>
</evidence>
<dbReference type="CDD" id="cd03401">
    <property type="entry name" value="SPFH_prohibitin"/>
    <property type="match status" value="1"/>
</dbReference>
<dbReference type="SMART" id="SM00244">
    <property type="entry name" value="PHB"/>
    <property type="match status" value="1"/>
</dbReference>
<dbReference type="SUPFAM" id="SSF117892">
    <property type="entry name" value="Band 7/SPFH domain"/>
    <property type="match status" value="1"/>
</dbReference>
<dbReference type="AlphaFoldDB" id="A0A7C4Q3E7"/>
<dbReference type="Gene3D" id="3.30.479.30">
    <property type="entry name" value="Band 7 domain"/>
    <property type="match status" value="1"/>
</dbReference>
<evidence type="ECO:0000256" key="2">
    <source>
        <dbReference type="SAM" id="MobiDB-lite"/>
    </source>
</evidence>
<keyword evidence="1" id="KW-0175">Coiled coil</keyword>
<dbReference type="Pfam" id="PF01145">
    <property type="entry name" value="Band_7"/>
    <property type="match status" value="1"/>
</dbReference>
<keyword evidence="3" id="KW-1133">Transmembrane helix</keyword>
<gene>
    <name evidence="5" type="ORF">ENT17_02420</name>
</gene>
<keyword evidence="3" id="KW-0472">Membrane</keyword>
<dbReference type="EMBL" id="DSXR01000032">
    <property type="protein sequence ID" value="HGS86452.1"/>
    <property type="molecule type" value="Genomic_DNA"/>
</dbReference>
<feature type="compositionally biased region" description="Pro residues" evidence="2">
    <location>
        <begin position="341"/>
        <end position="359"/>
    </location>
</feature>
<evidence type="ECO:0000256" key="1">
    <source>
        <dbReference type="SAM" id="Coils"/>
    </source>
</evidence>
<feature type="region of interest" description="Disordered" evidence="2">
    <location>
        <begin position="339"/>
        <end position="359"/>
    </location>
</feature>
<dbReference type="InterPro" id="IPR000163">
    <property type="entry name" value="Prohibitin"/>
</dbReference>
<name>A0A7C4Q3E7_9CHLR</name>
<keyword evidence="3" id="KW-0812">Transmembrane</keyword>
<sequence>MNIANLFQGLATLAWMLFFGLLVLVLVRASRNRPIKNASVTVLTTLVLAILLTVVSAGLVFIEPQERGVVISALSPTGYREQALEPGLRWIIPFAERVVRYPISRQTYTMSIASQEGQIYGDDSITARTADGQEVFIDASVIFEIDPAKVVEVHIRWQDRYTNELVRALTRGIIRDAVSQYGVEEVYSTKRGEMTQQVFDALSIKLAENGLRLVDFVLRNITFSPEYAASIEQKQIAEQQAQQARFVVEQKRQEAEQARQVAQGRADAAVIQAKGEAESRLIQAEAEAKALQIISEALKDNPELLTYQYITKLSPNIQALLLPSNAPFIFPLPDVYNPNSNPAPAPTTPPPAVEPTPTP</sequence>
<evidence type="ECO:0000313" key="5">
    <source>
        <dbReference type="EMBL" id="HGS86452.1"/>
    </source>
</evidence>
<feature type="transmembrane region" description="Helical" evidence="3">
    <location>
        <begin position="39"/>
        <end position="62"/>
    </location>
</feature>
<feature type="coiled-coil region" evidence="1">
    <location>
        <begin position="234"/>
        <end position="301"/>
    </location>
</feature>
<organism evidence="5">
    <name type="scientific">Bellilinea caldifistulae</name>
    <dbReference type="NCBI Taxonomy" id="360411"/>
    <lineage>
        <taxon>Bacteria</taxon>
        <taxon>Bacillati</taxon>
        <taxon>Chloroflexota</taxon>
        <taxon>Anaerolineae</taxon>
        <taxon>Anaerolineales</taxon>
        <taxon>Anaerolineaceae</taxon>
        <taxon>Bellilinea</taxon>
    </lineage>
</organism>
<proteinExistence type="predicted"/>
<evidence type="ECO:0000256" key="3">
    <source>
        <dbReference type="SAM" id="Phobius"/>
    </source>
</evidence>
<dbReference type="PANTHER" id="PTHR23222">
    <property type="entry name" value="PROHIBITIN"/>
    <property type="match status" value="1"/>
</dbReference>
<accession>A0A7C4Q3E7</accession>